<evidence type="ECO:0000259" key="14">
    <source>
        <dbReference type="PROSITE" id="PS50011"/>
    </source>
</evidence>
<dbReference type="EMBL" id="NIVC01000921">
    <property type="protein sequence ID" value="PAA74830.1"/>
    <property type="molecule type" value="Genomic_DNA"/>
</dbReference>
<dbReference type="Gene3D" id="3.30.200.20">
    <property type="entry name" value="Phosphorylase Kinase, domain 1"/>
    <property type="match status" value="1"/>
</dbReference>
<dbReference type="InterPro" id="IPR000719">
    <property type="entry name" value="Prot_kinase_dom"/>
</dbReference>
<keyword evidence="4" id="KW-0723">Serine/threonine-protein kinase</keyword>
<dbReference type="GO" id="GO:0005524">
    <property type="term" value="F:ATP binding"/>
    <property type="evidence" value="ECO:0007669"/>
    <property type="project" value="InterPro"/>
</dbReference>
<evidence type="ECO:0000256" key="9">
    <source>
        <dbReference type="ARBA" id="ARBA00041268"/>
    </source>
</evidence>
<dbReference type="GO" id="GO:0004712">
    <property type="term" value="F:protein serine/threonine/tyrosine kinase activity"/>
    <property type="evidence" value="ECO:0007669"/>
    <property type="project" value="UniProtKB-EC"/>
</dbReference>
<evidence type="ECO:0000256" key="3">
    <source>
        <dbReference type="ARBA" id="ARBA00022490"/>
    </source>
</evidence>
<evidence type="ECO:0000256" key="4">
    <source>
        <dbReference type="ARBA" id="ARBA00022527"/>
    </source>
</evidence>
<dbReference type="PANTHER" id="PTHR46392:SF1">
    <property type="entry name" value="DUAL SERINE_THREONINE AND TYROSINE PROTEIN KINASE"/>
    <property type="match status" value="1"/>
</dbReference>
<comment type="caution">
    <text evidence="15">The sequence shown here is derived from an EMBL/GenBank/DDBJ whole genome shotgun (WGS) entry which is preliminary data.</text>
</comment>
<reference evidence="15 16" key="1">
    <citation type="submission" date="2017-06" db="EMBL/GenBank/DDBJ databases">
        <title>A platform for efficient transgenesis in Macrostomum lignano, a flatworm model organism for stem cell research.</title>
        <authorList>
            <person name="Berezikov E."/>
        </authorList>
    </citation>
    <scope>NUCLEOTIDE SEQUENCE [LARGE SCALE GENOMIC DNA]</scope>
    <source>
        <strain evidence="15">DV1</strain>
        <tissue evidence="15">Whole organism</tissue>
    </source>
</reference>
<dbReference type="GO" id="GO:0004713">
    <property type="term" value="F:protein tyrosine kinase activity"/>
    <property type="evidence" value="ECO:0007669"/>
    <property type="project" value="UniProtKB-KW"/>
</dbReference>
<dbReference type="SUPFAM" id="SSF56112">
    <property type="entry name" value="Protein kinase-like (PK-like)"/>
    <property type="match status" value="1"/>
</dbReference>
<evidence type="ECO:0000256" key="13">
    <source>
        <dbReference type="ARBA" id="ARBA00051680"/>
    </source>
</evidence>
<evidence type="ECO:0000256" key="10">
    <source>
        <dbReference type="ARBA" id="ARBA00042638"/>
    </source>
</evidence>
<comment type="catalytic activity">
    <reaction evidence="12">
        <text>L-threonyl-[protein] + ATP = O-phospho-L-threonyl-[protein] + ADP + H(+)</text>
        <dbReference type="Rhea" id="RHEA:46608"/>
        <dbReference type="Rhea" id="RHEA-COMP:11060"/>
        <dbReference type="Rhea" id="RHEA-COMP:11605"/>
        <dbReference type="ChEBI" id="CHEBI:15378"/>
        <dbReference type="ChEBI" id="CHEBI:30013"/>
        <dbReference type="ChEBI" id="CHEBI:30616"/>
        <dbReference type="ChEBI" id="CHEBI:61977"/>
        <dbReference type="ChEBI" id="CHEBI:456216"/>
        <dbReference type="EC" id="2.7.12.1"/>
    </reaction>
</comment>
<feature type="domain" description="Protein kinase" evidence="14">
    <location>
        <begin position="655"/>
        <end position="915"/>
    </location>
</feature>
<dbReference type="InterPro" id="IPR051302">
    <property type="entry name" value="Dual_SerThr-Tyr_Kinase"/>
</dbReference>
<dbReference type="PROSITE" id="PS50011">
    <property type="entry name" value="PROTEIN_KINASE_DOM"/>
    <property type="match status" value="1"/>
</dbReference>
<dbReference type="InterPro" id="IPR027417">
    <property type="entry name" value="P-loop_NTPase"/>
</dbReference>
<evidence type="ECO:0000256" key="8">
    <source>
        <dbReference type="ARBA" id="ARBA00040421"/>
    </source>
</evidence>
<dbReference type="Pfam" id="PF00069">
    <property type="entry name" value="Pkinase"/>
    <property type="match status" value="1"/>
</dbReference>
<organism evidence="15 16">
    <name type="scientific">Macrostomum lignano</name>
    <dbReference type="NCBI Taxonomy" id="282301"/>
    <lineage>
        <taxon>Eukaryota</taxon>
        <taxon>Metazoa</taxon>
        <taxon>Spiralia</taxon>
        <taxon>Lophotrochozoa</taxon>
        <taxon>Platyhelminthes</taxon>
        <taxon>Rhabditophora</taxon>
        <taxon>Macrostomorpha</taxon>
        <taxon>Macrostomida</taxon>
        <taxon>Macrostomidae</taxon>
        <taxon>Macrostomum</taxon>
    </lineage>
</organism>
<dbReference type="OrthoDB" id="6286435at2759"/>
<evidence type="ECO:0000256" key="12">
    <source>
        <dbReference type="ARBA" id="ARBA00049308"/>
    </source>
</evidence>
<dbReference type="PROSITE" id="PS00108">
    <property type="entry name" value="PROTEIN_KINASE_ST"/>
    <property type="match status" value="1"/>
</dbReference>
<evidence type="ECO:0000313" key="15">
    <source>
        <dbReference type="EMBL" id="PAA74830.1"/>
    </source>
</evidence>
<evidence type="ECO:0000256" key="7">
    <source>
        <dbReference type="ARBA" id="ARBA00023137"/>
    </source>
</evidence>
<dbReference type="GO" id="GO:0043066">
    <property type="term" value="P:negative regulation of apoptotic process"/>
    <property type="evidence" value="ECO:0007669"/>
    <property type="project" value="TreeGrafter"/>
</dbReference>
<dbReference type="InterPro" id="IPR008271">
    <property type="entry name" value="Ser/Thr_kinase_AS"/>
</dbReference>
<dbReference type="GO" id="GO:0070374">
    <property type="term" value="P:positive regulation of ERK1 and ERK2 cascade"/>
    <property type="evidence" value="ECO:0007669"/>
    <property type="project" value="TreeGrafter"/>
</dbReference>
<evidence type="ECO:0000256" key="11">
    <source>
        <dbReference type="ARBA" id="ARBA00049003"/>
    </source>
</evidence>
<proteinExistence type="predicted"/>
<protein>
    <recommendedName>
        <fullName evidence="8">Dual serine/threonine and tyrosine protein kinase</fullName>
        <ecNumber evidence="2">2.7.12.1</ecNumber>
    </recommendedName>
    <alternativeName>
        <fullName evidence="10">Dusty protein kinase</fullName>
    </alternativeName>
    <alternativeName>
        <fullName evidence="9">Receptor-interacting serine/threonine-protein kinase 5</fullName>
    </alternativeName>
</protein>
<evidence type="ECO:0000256" key="2">
    <source>
        <dbReference type="ARBA" id="ARBA00013203"/>
    </source>
</evidence>
<keyword evidence="16" id="KW-1185">Reference proteome</keyword>
<dbReference type="InterPro" id="IPR045063">
    <property type="entry name" value="Dynamin_N"/>
</dbReference>
<dbReference type="GO" id="GO:0044344">
    <property type="term" value="P:cellular response to fibroblast growth factor stimulus"/>
    <property type="evidence" value="ECO:0007669"/>
    <property type="project" value="TreeGrafter"/>
</dbReference>
<dbReference type="InterPro" id="IPR011009">
    <property type="entry name" value="Kinase-like_dom_sf"/>
</dbReference>
<dbReference type="Proteomes" id="UP000215902">
    <property type="component" value="Unassembled WGS sequence"/>
</dbReference>
<name>A0A267FLZ4_9PLAT</name>
<evidence type="ECO:0000256" key="1">
    <source>
        <dbReference type="ARBA" id="ARBA00004496"/>
    </source>
</evidence>
<accession>A0A267FLZ4</accession>
<dbReference type="GO" id="GO:0045743">
    <property type="term" value="P:positive regulation of fibroblast growth factor receptor signaling pathway"/>
    <property type="evidence" value="ECO:0007669"/>
    <property type="project" value="TreeGrafter"/>
</dbReference>
<keyword evidence="6" id="KW-0418">Kinase</keyword>
<comment type="catalytic activity">
    <reaction evidence="11">
        <text>L-seryl-[protein] + ATP = O-phospho-L-seryl-[protein] + ADP + H(+)</text>
        <dbReference type="Rhea" id="RHEA:17989"/>
        <dbReference type="Rhea" id="RHEA-COMP:9863"/>
        <dbReference type="Rhea" id="RHEA-COMP:11604"/>
        <dbReference type="ChEBI" id="CHEBI:15378"/>
        <dbReference type="ChEBI" id="CHEBI:29999"/>
        <dbReference type="ChEBI" id="CHEBI:30616"/>
        <dbReference type="ChEBI" id="CHEBI:83421"/>
        <dbReference type="ChEBI" id="CHEBI:456216"/>
        <dbReference type="EC" id="2.7.12.1"/>
    </reaction>
</comment>
<dbReference type="PANTHER" id="PTHR46392">
    <property type="entry name" value="DUAL SERINE/THREONINE AND TYROSINE PROTEIN KINASE"/>
    <property type="match status" value="1"/>
</dbReference>
<dbReference type="Gene3D" id="1.10.510.10">
    <property type="entry name" value="Transferase(Phosphotransferase) domain 1"/>
    <property type="match status" value="1"/>
</dbReference>
<keyword evidence="3" id="KW-0963">Cytoplasm</keyword>
<dbReference type="SUPFAM" id="SSF52540">
    <property type="entry name" value="P-loop containing nucleoside triphosphate hydrolases"/>
    <property type="match status" value="1"/>
</dbReference>
<dbReference type="STRING" id="282301.A0A267FLZ4"/>
<keyword evidence="5" id="KW-0808">Transferase</keyword>
<dbReference type="Gene3D" id="3.40.50.300">
    <property type="entry name" value="P-loop containing nucleotide triphosphate hydrolases"/>
    <property type="match status" value="1"/>
</dbReference>
<evidence type="ECO:0000256" key="5">
    <source>
        <dbReference type="ARBA" id="ARBA00022679"/>
    </source>
</evidence>
<dbReference type="AlphaFoldDB" id="A0A267FLZ4"/>
<comment type="catalytic activity">
    <reaction evidence="13">
        <text>L-tyrosyl-[protein] + ATP = O-phospho-L-tyrosyl-[protein] + ADP + H(+)</text>
        <dbReference type="Rhea" id="RHEA:10596"/>
        <dbReference type="Rhea" id="RHEA-COMP:10136"/>
        <dbReference type="Rhea" id="RHEA-COMP:20101"/>
        <dbReference type="ChEBI" id="CHEBI:15378"/>
        <dbReference type="ChEBI" id="CHEBI:30616"/>
        <dbReference type="ChEBI" id="CHEBI:46858"/>
        <dbReference type="ChEBI" id="CHEBI:61978"/>
        <dbReference type="ChEBI" id="CHEBI:456216"/>
        <dbReference type="EC" id="2.7.12.1"/>
    </reaction>
</comment>
<dbReference type="GO" id="GO:0004674">
    <property type="term" value="F:protein serine/threonine kinase activity"/>
    <property type="evidence" value="ECO:0007669"/>
    <property type="project" value="UniProtKB-KW"/>
</dbReference>
<evidence type="ECO:0000256" key="6">
    <source>
        <dbReference type="ARBA" id="ARBA00022777"/>
    </source>
</evidence>
<dbReference type="SMART" id="SM00220">
    <property type="entry name" value="S_TKc"/>
    <property type="match status" value="1"/>
</dbReference>
<dbReference type="EC" id="2.7.12.1" evidence="2"/>
<evidence type="ECO:0000313" key="16">
    <source>
        <dbReference type="Proteomes" id="UP000215902"/>
    </source>
</evidence>
<gene>
    <name evidence="15" type="ORF">BOX15_Mlig023032g1</name>
</gene>
<comment type="subcellular location">
    <subcellularLocation>
        <location evidence="1">Cytoplasm</location>
    </subcellularLocation>
</comment>
<dbReference type="GO" id="GO:0005737">
    <property type="term" value="C:cytoplasm"/>
    <property type="evidence" value="ECO:0007669"/>
    <property type="project" value="UniProtKB-SubCell"/>
</dbReference>
<dbReference type="Pfam" id="PF00350">
    <property type="entry name" value="Dynamin_N"/>
    <property type="match status" value="1"/>
</dbReference>
<keyword evidence="7" id="KW-0829">Tyrosine-protein kinase</keyword>
<sequence>MAISQAEAQPIGFLDQELAEFRSNRDLIKEHLDTTQRLLTESFSKALSPEFSEKLQESLKFEDVRQKVNQLYRGNQTGSSDSSKPCIIIVGQTKSGKSSFINELLGGTFVAQSQSPCTARVTRLTYSDRIYVLVRSKTGEQIGDVQYLEKPTIEEDLVKLKDEDRENDELISSTVEAGIKCEFLRHGIDIIDSPGLNENSSLDSLTLGAIDSFLPIIIYVIDSNSGITIAVQKDLTTIKKTVLGAEVFYLVTKMDVSKDTEQEANQPAQEIEEEKAERVFSKLQRLGYISPNETRDTCNKFLCVSCWKVRGFRRKKELMIKKNKLDPEALKEMENSKWVRRFEEVKTRILKFAQDQFRNLIVRSGDELMHIQSEILTLFMDRATNIKESNLRKEALYQIKSLEQETYQQSKSIVEKNRDELLRQAGLFFAERKPLILDEVRALKYSESVISADMSQKDIEKKCVDEIHALINDRIIASFFDFFKNHGLKGFDLKNLMAELEKDVNPTPAYQVLKKTMLMSYSVSLEELKLSCLGFIIFKIKFFVIKIVTKPGLVFSTSTPIQDPKWKKYQAEKYLEAINKNILVERLITWLKEWLEKQHREFLDNIASSEQLVESGMKLTEEERSEIKSLFPRVARLHMLTMDVISKYKYRGFRIDTEGNLGSGAQGEVFRVLNESGEPALAAKRIVSDEPSLDDIATEVYHSSVLEHDNLVHVVGVRLHKSKPDEKRWTVEIYMELMCCDAWNLMQRHRLPVRQRLKIGLELAKALQFLHSSELIHRDLKLANVLVSEDLRQVKLSDFGLVKSTGFVNRTLVGTPIYLAPELVRGESYHTSADVFSLGIALWYLFEGTGKRHPEYVEIMPSVGAILLASALDCRPTRLPNMSDQLWDLMESCWSGTPDSRPTAEEAVESLQKIVDSLES</sequence>